<evidence type="ECO:0000256" key="3">
    <source>
        <dbReference type="ARBA" id="ARBA00022692"/>
    </source>
</evidence>
<feature type="transmembrane region" description="Helical" evidence="6">
    <location>
        <begin position="771"/>
        <end position="795"/>
    </location>
</feature>
<dbReference type="SUPFAM" id="SSF82866">
    <property type="entry name" value="Multidrug efflux transporter AcrB transmembrane domain"/>
    <property type="match status" value="2"/>
</dbReference>
<evidence type="ECO:0000256" key="2">
    <source>
        <dbReference type="ARBA" id="ARBA00022475"/>
    </source>
</evidence>
<reference evidence="8 9" key="1">
    <citation type="submission" date="2019-02" db="EMBL/GenBank/DDBJ databases">
        <title>Deep-cultivation of Planctomycetes and their phenomic and genomic characterization uncovers novel biology.</title>
        <authorList>
            <person name="Wiegand S."/>
            <person name="Jogler M."/>
            <person name="Boedeker C."/>
            <person name="Pinto D."/>
            <person name="Vollmers J."/>
            <person name="Rivas-Marin E."/>
            <person name="Kohn T."/>
            <person name="Peeters S.H."/>
            <person name="Heuer A."/>
            <person name="Rast P."/>
            <person name="Oberbeckmann S."/>
            <person name="Bunk B."/>
            <person name="Jeske O."/>
            <person name="Meyerdierks A."/>
            <person name="Storesund J.E."/>
            <person name="Kallscheuer N."/>
            <person name="Luecker S."/>
            <person name="Lage O.M."/>
            <person name="Pohl T."/>
            <person name="Merkel B.J."/>
            <person name="Hornburger P."/>
            <person name="Mueller R.-W."/>
            <person name="Bruemmer F."/>
            <person name="Labrenz M."/>
            <person name="Spormann A.M."/>
            <person name="Op den Camp H."/>
            <person name="Overmann J."/>
            <person name="Amann R."/>
            <person name="Jetten M.S.M."/>
            <person name="Mascher T."/>
            <person name="Medema M.H."/>
            <person name="Devos D.P."/>
            <person name="Kaster A.-K."/>
            <person name="Ovreas L."/>
            <person name="Rohde M."/>
            <person name="Galperin M.Y."/>
            <person name="Jogler C."/>
        </authorList>
    </citation>
    <scope>NUCLEOTIDE SEQUENCE [LARGE SCALE GENOMIC DNA]</scope>
    <source>
        <strain evidence="8 9">CA12</strain>
    </source>
</reference>
<evidence type="ECO:0000259" key="7">
    <source>
        <dbReference type="PROSITE" id="PS50156"/>
    </source>
</evidence>
<evidence type="ECO:0000313" key="9">
    <source>
        <dbReference type="Proteomes" id="UP000318741"/>
    </source>
</evidence>
<sequence>MLALAAVAGWAATGADADFSPQSVLAGRDDLAADMEAARARFGAEDAVLLVLLKDDRPRFPGLPGEDGAGVLSAEALAWQQQLVAALPDLPHVEAVAGVTTLQTGRMSLANLGEYETVPLVPGGPDGPPTPLEAAWVREQLSDDRAAGLVSADRRTAAVLAVLAPEARSAPKTRQAINAVNARLRADPPPAGLSAEVGGMPALRLAIVDGLERDAEWLFPLSGGLFLLALAVAFRRTIGVVVPLLGVACGLSWAAGLLAAGGTTFGILANVLPVLLTVVGFAAAVHLLARYAEEAAETAPGDDEETAAPLLQHRAARNAAAKRTFVAMAPAVGLTMGTTAIGFGSLLTANSDAVRALAVQAATGLVCLGFSTLAAFAALARRCRPPRPAGRGIAWNPAVPVGGWAVRHPAAALGLGAATVAACGLGALGSAGLPLPAGVGWRGLTVDSRMLETYDEAHPAARVVRRVERDLGGVIAVEALLFTPDAAGNEPGGLLDPAVYADVLSFSAEARELPGTLSVRGYPDLYQRTLAGVLRDPEVLTKAPAGPDAADRLRQAGGLLERAAPGSIDPFLNRNASAGRVVVRVADVGTAATLRLSERIGALLNERFPPDDPAVNPRGIRWRLTGDGYVNAVGMNRFIRDFLWGLTGATGVIFAVIGLLFRSVRAGLIAMIPNLTPLILTLGYMRLRGLDLNAGNAIVFAVGLGVAVDDTIHFLARFREEVAAGRSVTDAVTGALAASGRAIVLTSALILAGLSVLLWSEFVPTRRFAELTCVTLAAALLGDLVLLPAALAAFWRSDQPAAPPSVPTERGVQPA</sequence>
<name>A0A517PAU0_9PLAN</name>
<feature type="transmembrane region" description="Helical" evidence="6">
    <location>
        <begin position="736"/>
        <end position="759"/>
    </location>
</feature>
<evidence type="ECO:0000256" key="4">
    <source>
        <dbReference type="ARBA" id="ARBA00022989"/>
    </source>
</evidence>
<feature type="domain" description="SSD" evidence="7">
    <location>
        <begin position="667"/>
        <end position="793"/>
    </location>
</feature>
<dbReference type="PANTHER" id="PTHR33406:SF13">
    <property type="entry name" value="MEMBRANE PROTEIN YDFJ"/>
    <property type="match status" value="1"/>
</dbReference>
<comment type="subcellular location">
    <subcellularLocation>
        <location evidence="1">Cell membrane</location>
        <topology evidence="1">Multi-pass membrane protein</topology>
    </subcellularLocation>
</comment>
<keyword evidence="4 6" id="KW-1133">Transmembrane helix</keyword>
<feature type="transmembrane region" description="Helical" evidence="6">
    <location>
        <begin position="642"/>
        <end position="661"/>
    </location>
</feature>
<dbReference type="PANTHER" id="PTHR33406">
    <property type="entry name" value="MEMBRANE PROTEIN MJ1562-RELATED"/>
    <property type="match status" value="1"/>
</dbReference>
<feature type="transmembrane region" description="Helical" evidence="6">
    <location>
        <begin position="353"/>
        <end position="379"/>
    </location>
</feature>
<feature type="transmembrane region" description="Helical" evidence="6">
    <location>
        <begin position="217"/>
        <end position="234"/>
    </location>
</feature>
<feature type="transmembrane region" description="Helical" evidence="6">
    <location>
        <begin position="667"/>
        <end position="685"/>
    </location>
</feature>
<dbReference type="InterPro" id="IPR000731">
    <property type="entry name" value="SSD"/>
</dbReference>
<dbReference type="AlphaFoldDB" id="A0A517PAU0"/>
<keyword evidence="5 6" id="KW-0472">Membrane</keyword>
<keyword evidence="3 6" id="KW-0812">Transmembrane</keyword>
<dbReference type="OrthoDB" id="9794724at2"/>
<evidence type="ECO:0000256" key="6">
    <source>
        <dbReference type="SAM" id="Phobius"/>
    </source>
</evidence>
<keyword evidence="9" id="KW-1185">Reference proteome</keyword>
<evidence type="ECO:0000313" key="8">
    <source>
        <dbReference type="EMBL" id="QDT16484.1"/>
    </source>
</evidence>
<organism evidence="8 9">
    <name type="scientific">Alienimonas californiensis</name>
    <dbReference type="NCBI Taxonomy" id="2527989"/>
    <lineage>
        <taxon>Bacteria</taxon>
        <taxon>Pseudomonadati</taxon>
        <taxon>Planctomycetota</taxon>
        <taxon>Planctomycetia</taxon>
        <taxon>Planctomycetales</taxon>
        <taxon>Planctomycetaceae</taxon>
        <taxon>Alienimonas</taxon>
    </lineage>
</organism>
<dbReference type="Proteomes" id="UP000318741">
    <property type="component" value="Chromosome"/>
</dbReference>
<evidence type="ECO:0000256" key="1">
    <source>
        <dbReference type="ARBA" id="ARBA00004651"/>
    </source>
</evidence>
<dbReference type="RefSeq" id="WP_145359305.1">
    <property type="nucleotide sequence ID" value="NZ_CP036265.1"/>
</dbReference>
<feature type="transmembrane region" description="Helical" evidence="6">
    <location>
        <begin position="324"/>
        <end position="347"/>
    </location>
</feature>
<feature type="transmembrane region" description="Helical" evidence="6">
    <location>
        <begin position="697"/>
        <end position="716"/>
    </location>
</feature>
<feature type="transmembrane region" description="Helical" evidence="6">
    <location>
        <begin position="241"/>
        <end position="261"/>
    </location>
</feature>
<accession>A0A517PAU0</accession>
<keyword evidence="2" id="KW-1003">Cell membrane</keyword>
<dbReference type="InterPro" id="IPR050545">
    <property type="entry name" value="Mycobact_MmpL"/>
</dbReference>
<proteinExistence type="predicted"/>
<evidence type="ECO:0000256" key="5">
    <source>
        <dbReference type="ARBA" id="ARBA00023136"/>
    </source>
</evidence>
<dbReference type="Pfam" id="PF03176">
    <property type="entry name" value="MMPL"/>
    <property type="match status" value="2"/>
</dbReference>
<dbReference type="GO" id="GO:0005886">
    <property type="term" value="C:plasma membrane"/>
    <property type="evidence" value="ECO:0007669"/>
    <property type="project" value="UniProtKB-SubCell"/>
</dbReference>
<dbReference type="EMBL" id="CP036265">
    <property type="protein sequence ID" value="QDT16484.1"/>
    <property type="molecule type" value="Genomic_DNA"/>
</dbReference>
<protein>
    <submittedName>
        <fullName evidence="8">Multidrug resistance protein MdtC</fullName>
    </submittedName>
</protein>
<gene>
    <name evidence="8" type="primary">mdtC</name>
    <name evidence="8" type="ORF">CA12_25880</name>
</gene>
<dbReference type="PROSITE" id="PS50156">
    <property type="entry name" value="SSD"/>
    <property type="match status" value="1"/>
</dbReference>
<feature type="transmembrane region" description="Helical" evidence="6">
    <location>
        <begin position="267"/>
        <end position="289"/>
    </location>
</feature>
<dbReference type="InterPro" id="IPR004869">
    <property type="entry name" value="MMPL_dom"/>
</dbReference>
<dbReference type="KEGG" id="acaf:CA12_25880"/>
<dbReference type="Gene3D" id="1.20.1640.10">
    <property type="entry name" value="Multidrug efflux transporter AcrB transmembrane domain"/>
    <property type="match status" value="2"/>
</dbReference>